<dbReference type="InParanoid" id="A0A7N4NJ33"/>
<evidence type="ECO:0000313" key="1">
    <source>
        <dbReference type="Ensembl" id="ENSSHAP00000024167.1"/>
    </source>
</evidence>
<dbReference type="GeneTree" id="ENSGT00930000151460"/>
<evidence type="ECO:0000313" key="2">
    <source>
        <dbReference type="Proteomes" id="UP000007648"/>
    </source>
</evidence>
<reference evidence="1" key="3">
    <citation type="submission" date="2025-09" db="UniProtKB">
        <authorList>
            <consortium name="Ensembl"/>
        </authorList>
    </citation>
    <scope>IDENTIFICATION</scope>
</reference>
<organism evidence="1 2">
    <name type="scientific">Sarcophilus harrisii</name>
    <name type="common">Tasmanian devil</name>
    <name type="synonym">Sarcophilus laniarius</name>
    <dbReference type="NCBI Taxonomy" id="9305"/>
    <lineage>
        <taxon>Eukaryota</taxon>
        <taxon>Metazoa</taxon>
        <taxon>Chordata</taxon>
        <taxon>Craniata</taxon>
        <taxon>Vertebrata</taxon>
        <taxon>Euteleostomi</taxon>
        <taxon>Mammalia</taxon>
        <taxon>Metatheria</taxon>
        <taxon>Dasyuromorphia</taxon>
        <taxon>Dasyuridae</taxon>
        <taxon>Sarcophilus</taxon>
    </lineage>
</organism>
<reference evidence="1" key="2">
    <citation type="submission" date="2025-08" db="UniProtKB">
        <authorList>
            <consortium name="Ensembl"/>
        </authorList>
    </citation>
    <scope>IDENTIFICATION</scope>
</reference>
<dbReference type="Proteomes" id="UP000007648">
    <property type="component" value="Unassembled WGS sequence"/>
</dbReference>
<name>A0A7N4NJ33_SARHA</name>
<proteinExistence type="predicted"/>
<keyword evidence="2" id="KW-1185">Reference proteome</keyword>
<dbReference type="Ensembl" id="ENSSHAT00000048713.1">
    <property type="protein sequence ID" value="ENSSHAP00000024167.1"/>
    <property type="gene ID" value="ENSSHAG00000024218.1"/>
</dbReference>
<dbReference type="AlphaFoldDB" id="A0A7N4NJ33"/>
<protein>
    <submittedName>
        <fullName evidence="1">Uncharacterized protein</fullName>
    </submittedName>
</protein>
<sequence length="255" mass="28951">MHGCAGCVCVCMCVSKSEPLPVCLSEPILPSPVITVVIIFRSPALAAHRCRWFRRGREKVRLSVITILWIYCQERKLESNSSERQLGGHIWECKIDLPLLPSHPGSLQKALLLHPLPQPEVSFLTEYLRKLEEKGGWGGLETETAFFPGISFMGMCSRQERIQKDIDIVIQKSKAEKDCLFADFRYSDSTFTFTYVGGTKSDSMWQRIMEYWNVGKLVALKAVDSTPTIPHILCFSPHSHGHHLIEDPISSQREY</sequence>
<reference evidence="1 2" key="1">
    <citation type="journal article" date="2011" name="Proc. Natl. Acad. Sci. U.S.A.">
        <title>Genetic diversity and population structure of the endangered marsupial Sarcophilus harrisii (Tasmanian devil).</title>
        <authorList>
            <person name="Miller W."/>
            <person name="Hayes V.M."/>
            <person name="Ratan A."/>
            <person name="Petersen D.C."/>
            <person name="Wittekindt N.E."/>
            <person name="Miller J."/>
            <person name="Walenz B."/>
            <person name="Knight J."/>
            <person name="Qi J."/>
            <person name="Zhao F."/>
            <person name="Wang Q."/>
            <person name="Bedoya-Reina O.C."/>
            <person name="Katiyar N."/>
            <person name="Tomsho L.P."/>
            <person name="Kasson L.M."/>
            <person name="Hardie R.A."/>
            <person name="Woodbridge P."/>
            <person name="Tindall E.A."/>
            <person name="Bertelsen M.F."/>
            <person name="Dixon D."/>
            <person name="Pyecroft S."/>
            <person name="Helgen K.M."/>
            <person name="Lesk A.M."/>
            <person name="Pringle T.H."/>
            <person name="Patterson N."/>
            <person name="Zhang Y."/>
            <person name="Kreiss A."/>
            <person name="Woods G.M."/>
            <person name="Jones M.E."/>
            <person name="Schuster S.C."/>
        </authorList>
    </citation>
    <scope>NUCLEOTIDE SEQUENCE [LARGE SCALE GENOMIC DNA]</scope>
</reference>
<accession>A0A7N4NJ33</accession>